<dbReference type="RefSeq" id="WP_310258550.1">
    <property type="nucleotide sequence ID" value="NZ_JAVDWA010000003.1"/>
</dbReference>
<comment type="caution">
    <text evidence="2">The sequence shown here is derived from an EMBL/GenBank/DDBJ whole genome shotgun (WGS) entry which is preliminary data.</text>
</comment>
<evidence type="ECO:0000313" key="2">
    <source>
        <dbReference type="EMBL" id="MDR7073076.1"/>
    </source>
</evidence>
<evidence type="ECO:0000256" key="1">
    <source>
        <dbReference type="SAM" id="Phobius"/>
    </source>
</evidence>
<reference evidence="2 3" key="1">
    <citation type="submission" date="2023-07" db="EMBL/GenBank/DDBJ databases">
        <title>Sorghum-associated microbial communities from plants grown in Nebraska, USA.</title>
        <authorList>
            <person name="Schachtman D."/>
        </authorList>
    </citation>
    <scope>NUCLEOTIDE SEQUENCE [LARGE SCALE GENOMIC DNA]</scope>
    <source>
        <strain evidence="2 3">BE211</strain>
    </source>
</reference>
<protein>
    <submittedName>
        <fullName evidence="2">Uncharacterized protein</fullName>
    </submittedName>
</protein>
<feature type="transmembrane region" description="Helical" evidence="1">
    <location>
        <begin position="7"/>
        <end position="29"/>
    </location>
</feature>
<keyword evidence="1" id="KW-0812">Transmembrane</keyword>
<feature type="transmembrane region" description="Helical" evidence="1">
    <location>
        <begin position="54"/>
        <end position="74"/>
    </location>
</feature>
<organism evidence="2 3">
    <name type="scientific">Fictibacillus barbaricus</name>
    <dbReference type="NCBI Taxonomy" id="182136"/>
    <lineage>
        <taxon>Bacteria</taxon>
        <taxon>Bacillati</taxon>
        <taxon>Bacillota</taxon>
        <taxon>Bacilli</taxon>
        <taxon>Bacillales</taxon>
        <taxon>Fictibacillaceae</taxon>
        <taxon>Fictibacillus</taxon>
    </lineage>
</organism>
<keyword evidence="1" id="KW-0472">Membrane</keyword>
<proteinExistence type="predicted"/>
<keyword evidence="3" id="KW-1185">Reference proteome</keyword>
<evidence type="ECO:0000313" key="3">
    <source>
        <dbReference type="Proteomes" id="UP001258181"/>
    </source>
</evidence>
<name>A0ABU1U0R3_9BACL</name>
<accession>A0ABU1U0R3</accession>
<gene>
    <name evidence="2" type="ORF">J2X07_002062</name>
</gene>
<dbReference type="Proteomes" id="UP001258181">
    <property type="component" value="Unassembled WGS sequence"/>
</dbReference>
<dbReference type="EMBL" id="JAVDWA010000003">
    <property type="protein sequence ID" value="MDR7073076.1"/>
    <property type="molecule type" value="Genomic_DNA"/>
</dbReference>
<feature type="transmembrane region" description="Helical" evidence="1">
    <location>
        <begin position="86"/>
        <end position="106"/>
    </location>
</feature>
<keyword evidence="1" id="KW-1133">Transmembrane helix</keyword>
<sequence length="125" mass="14982">MLSVWNYIGYYFGLLILTIMLMVFIYLGIHTLKKIWNNKLFEFFYDLLKEDKRSFFFVYGLVGIGIYKILNIFLPHSWSKKTLTVIYCFFLIMLLLIGVLGLYLLVTDFYFSPMTVIHEINKEFK</sequence>